<evidence type="ECO:0000256" key="2">
    <source>
        <dbReference type="ARBA" id="ARBA00010480"/>
    </source>
</evidence>
<comment type="caution">
    <text evidence="11">The sequence shown here is derived from an EMBL/GenBank/DDBJ whole genome shotgun (WGS) entry which is preliminary data.</text>
</comment>
<protein>
    <recommendedName>
        <fullName evidence="3 9">Glucose-1-phosphate thymidylyltransferase</fullName>
        <ecNumber evidence="3 9">2.7.7.24</ecNumber>
    </recommendedName>
</protein>
<evidence type="ECO:0000259" key="10">
    <source>
        <dbReference type="Pfam" id="PF00483"/>
    </source>
</evidence>
<sequence length="292" mass="32254">MRKGIILAGGSGTRLYPATKAVSKQLMPIYDKPMIYYPLSVLMMAGMRDILIITTPHDAAAFHYLLGDGTDWGIHISYAVQAEPAGLAQAFHIGDDFIGDNPSALILGDNIFYGHGLPELLRAADGRSHGATVFGYHVKDPQRYGVVDFDADGRAVSIEEKPDKPKSNYAVTGLYFYDEQVVELSKSIKPSARGELEITDLNRLYLEQGSLHVEMMGRGFAWLDTGTHDSLLEASQFTQVIEDRQGMKICCPEEVAWEMGFIDDEQLSRIAQPLIKSGYGAYLNGLLHRKHG</sequence>
<dbReference type="SUPFAM" id="SSF53448">
    <property type="entry name" value="Nucleotide-diphospho-sugar transferases"/>
    <property type="match status" value="1"/>
</dbReference>
<gene>
    <name evidence="11" type="primary">rfbA</name>
    <name evidence="11" type="ORF">ACFOWX_12560</name>
</gene>
<comment type="function">
    <text evidence="9">Catalyzes the formation of dTDP-glucose, from dTTP and glucose 1-phosphate, as well as its pyrophosphorolysis.</text>
</comment>
<organism evidence="11 12">
    <name type="scientific">Sphingorhabdus arenilitoris</name>
    <dbReference type="NCBI Taxonomy" id="1490041"/>
    <lineage>
        <taxon>Bacteria</taxon>
        <taxon>Pseudomonadati</taxon>
        <taxon>Pseudomonadota</taxon>
        <taxon>Alphaproteobacteria</taxon>
        <taxon>Sphingomonadales</taxon>
        <taxon>Sphingomonadaceae</taxon>
        <taxon>Sphingorhabdus</taxon>
    </lineage>
</organism>
<keyword evidence="4 9" id="KW-0808">Transferase</keyword>
<evidence type="ECO:0000256" key="9">
    <source>
        <dbReference type="RuleBase" id="RU003706"/>
    </source>
</evidence>
<accession>A0ABV8RKP2</accession>
<evidence type="ECO:0000313" key="11">
    <source>
        <dbReference type="EMBL" id="MFC4293249.1"/>
    </source>
</evidence>
<dbReference type="Proteomes" id="UP001595887">
    <property type="component" value="Unassembled WGS sequence"/>
</dbReference>
<keyword evidence="12" id="KW-1185">Reference proteome</keyword>
<name>A0ABV8RKP2_9SPHN</name>
<evidence type="ECO:0000256" key="8">
    <source>
        <dbReference type="ARBA" id="ARBA00049336"/>
    </source>
</evidence>
<dbReference type="InterPro" id="IPR005907">
    <property type="entry name" value="G1P_thy_trans_s"/>
</dbReference>
<keyword evidence="7 9" id="KW-0460">Magnesium</keyword>
<dbReference type="InterPro" id="IPR005835">
    <property type="entry name" value="NTP_transferase_dom"/>
</dbReference>
<evidence type="ECO:0000256" key="3">
    <source>
        <dbReference type="ARBA" id="ARBA00012461"/>
    </source>
</evidence>
<dbReference type="CDD" id="cd02538">
    <property type="entry name" value="G1P_TT_short"/>
    <property type="match status" value="1"/>
</dbReference>
<evidence type="ECO:0000256" key="6">
    <source>
        <dbReference type="ARBA" id="ARBA00022723"/>
    </source>
</evidence>
<dbReference type="EC" id="2.7.7.24" evidence="3 9"/>
<evidence type="ECO:0000256" key="4">
    <source>
        <dbReference type="ARBA" id="ARBA00022679"/>
    </source>
</evidence>
<reference evidence="12" key="1">
    <citation type="journal article" date="2019" name="Int. J. Syst. Evol. Microbiol.">
        <title>The Global Catalogue of Microorganisms (GCM) 10K type strain sequencing project: providing services to taxonomists for standard genome sequencing and annotation.</title>
        <authorList>
            <consortium name="The Broad Institute Genomics Platform"/>
            <consortium name="The Broad Institute Genome Sequencing Center for Infectious Disease"/>
            <person name="Wu L."/>
            <person name="Ma J."/>
        </authorList>
    </citation>
    <scope>NUCLEOTIDE SEQUENCE [LARGE SCALE GENOMIC DNA]</scope>
    <source>
        <strain evidence="12">CECT 8531</strain>
    </source>
</reference>
<evidence type="ECO:0000256" key="5">
    <source>
        <dbReference type="ARBA" id="ARBA00022695"/>
    </source>
</evidence>
<evidence type="ECO:0000313" key="12">
    <source>
        <dbReference type="Proteomes" id="UP001595887"/>
    </source>
</evidence>
<keyword evidence="5 9" id="KW-0548">Nucleotidyltransferase</keyword>
<evidence type="ECO:0000256" key="1">
    <source>
        <dbReference type="ARBA" id="ARBA00001946"/>
    </source>
</evidence>
<feature type="domain" description="Nucleotidyl transferase" evidence="10">
    <location>
        <begin position="3"/>
        <end position="238"/>
    </location>
</feature>
<keyword evidence="6 9" id="KW-0479">Metal-binding</keyword>
<dbReference type="EMBL" id="JBHSDH010000013">
    <property type="protein sequence ID" value="MFC4293249.1"/>
    <property type="molecule type" value="Genomic_DNA"/>
</dbReference>
<dbReference type="Pfam" id="PF00483">
    <property type="entry name" value="NTP_transferase"/>
    <property type="match status" value="1"/>
</dbReference>
<dbReference type="GO" id="GO:0008879">
    <property type="term" value="F:glucose-1-phosphate thymidylyltransferase activity"/>
    <property type="evidence" value="ECO:0007669"/>
    <property type="project" value="UniProtKB-EC"/>
</dbReference>
<dbReference type="Gene3D" id="3.90.550.10">
    <property type="entry name" value="Spore Coat Polysaccharide Biosynthesis Protein SpsA, Chain A"/>
    <property type="match status" value="1"/>
</dbReference>
<evidence type="ECO:0000256" key="7">
    <source>
        <dbReference type="ARBA" id="ARBA00022842"/>
    </source>
</evidence>
<dbReference type="NCBIfam" id="TIGR01207">
    <property type="entry name" value="rmlA"/>
    <property type="match status" value="1"/>
</dbReference>
<comment type="cofactor">
    <cofactor evidence="1">
        <name>Mg(2+)</name>
        <dbReference type="ChEBI" id="CHEBI:18420"/>
    </cofactor>
</comment>
<dbReference type="PANTHER" id="PTHR43532">
    <property type="entry name" value="GLUCOSE-1-PHOSPHATE THYMIDYLYLTRANSFERASE"/>
    <property type="match status" value="1"/>
</dbReference>
<comment type="catalytic activity">
    <reaction evidence="8 9">
        <text>dTTP + alpha-D-glucose 1-phosphate + H(+) = dTDP-alpha-D-glucose + diphosphate</text>
        <dbReference type="Rhea" id="RHEA:15225"/>
        <dbReference type="ChEBI" id="CHEBI:15378"/>
        <dbReference type="ChEBI" id="CHEBI:33019"/>
        <dbReference type="ChEBI" id="CHEBI:37568"/>
        <dbReference type="ChEBI" id="CHEBI:57477"/>
        <dbReference type="ChEBI" id="CHEBI:58601"/>
        <dbReference type="EC" id="2.7.7.24"/>
    </reaction>
</comment>
<dbReference type="RefSeq" id="WP_381424628.1">
    <property type="nucleotide sequence ID" value="NZ_JBHSDH010000013.1"/>
</dbReference>
<dbReference type="InterPro" id="IPR029044">
    <property type="entry name" value="Nucleotide-diphossugar_trans"/>
</dbReference>
<dbReference type="PANTHER" id="PTHR43532:SF1">
    <property type="entry name" value="GLUCOSE-1-PHOSPHATE THYMIDYLYLTRANSFERASE 1"/>
    <property type="match status" value="1"/>
</dbReference>
<proteinExistence type="inferred from homology"/>
<comment type="similarity">
    <text evidence="2 9">Belongs to the glucose-1-phosphate thymidylyltransferase family.</text>
</comment>